<keyword evidence="2" id="KW-1185">Reference proteome</keyword>
<evidence type="ECO:0000313" key="2">
    <source>
        <dbReference type="Proteomes" id="UP000219621"/>
    </source>
</evidence>
<accession>A0A286G1U1</accession>
<dbReference type="RefSeq" id="WP_097277131.1">
    <property type="nucleotide sequence ID" value="NZ_OCNJ01000001.1"/>
</dbReference>
<dbReference type="GO" id="GO:0110001">
    <property type="term" value="C:toxin-antitoxin complex"/>
    <property type="evidence" value="ECO:0007669"/>
    <property type="project" value="InterPro"/>
</dbReference>
<dbReference type="Pfam" id="PF11663">
    <property type="entry name" value="Toxin_YhaV"/>
    <property type="match status" value="1"/>
</dbReference>
<organism evidence="1 2">
    <name type="scientific">Caenispirillum bisanense</name>
    <dbReference type="NCBI Taxonomy" id="414052"/>
    <lineage>
        <taxon>Bacteria</taxon>
        <taxon>Pseudomonadati</taxon>
        <taxon>Pseudomonadota</taxon>
        <taxon>Alphaproteobacteria</taxon>
        <taxon>Rhodospirillales</taxon>
        <taxon>Novispirillaceae</taxon>
        <taxon>Caenispirillum</taxon>
    </lineage>
</organism>
<dbReference type="AlphaFoldDB" id="A0A286G1U1"/>
<gene>
    <name evidence="1" type="ORF">SAMN05421508_101219</name>
</gene>
<name>A0A286G1U1_9PROT</name>
<reference evidence="1 2" key="1">
    <citation type="submission" date="2017-09" db="EMBL/GenBank/DDBJ databases">
        <authorList>
            <person name="Ehlers B."/>
            <person name="Leendertz F.H."/>
        </authorList>
    </citation>
    <scope>NUCLEOTIDE SEQUENCE [LARGE SCALE GENOMIC DNA]</scope>
    <source>
        <strain evidence="1 2">USBA 140</strain>
    </source>
</reference>
<sequence>MRRTPLTANGWRLAFHPLLLDHLEDLLVQVDRARARDPEGWMHRRSARMLAGLVRLILDDIPSDPTRDAYRQGNTLGGTHRHWFRAKLFQRYRLFFRYRAAERIIVYAWVNDDDGQRAAGSRNDPYAVFRHMLSSGRPPDDWETLLTEASEADARARRVLAAATPPESV</sequence>
<dbReference type="OrthoDB" id="515905at2"/>
<dbReference type="GO" id="GO:0004540">
    <property type="term" value="F:RNA nuclease activity"/>
    <property type="evidence" value="ECO:0007669"/>
    <property type="project" value="InterPro"/>
</dbReference>
<proteinExistence type="predicted"/>
<dbReference type="EMBL" id="OCNJ01000001">
    <property type="protein sequence ID" value="SOD89438.1"/>
    <property type="molecule type" value="Genomic_DNA"/>
</dbReference>
<dbReference type="Proteomes" id="UP000219621">
    <property type="component" value="Unassembled WGS sequence"/>
</dbReference>
<protein>
    <submittedName>
        <fullName evidence="1">Toxin YhaV</fullName>
    </submittedName>
</protein>
<evidence type="ECO:0000313" key="1">
    <source>
        <dbReference type="EMBL" id="SOD89438.1"/>
    </source>
</evidence>
<dbReference type="InterPro" id="IPR021679">
    <property type="entry name" value="Toxin_endonuclease_YhaV"/>
</dbReference>